<keyword evidence="3 7" id="KW-0645">Protease</keyword>
<dbReference type="GO" id="GO:0004252">
    <property type="term" value="F:serine-type endopeptidase activity"/>
    <property type="evidence" value="ECO:0007669"/>
    <property type="project" value="InterPro"/>
</dbReference>
<keyword evidence="5 7" id="KW-0720">Serine protease</keyword>
<feature type="signal peptide" evidence="8">
    <location>
        <begin position="1"/>
        <end position="17"/>
    </location>
</feature>
<dbReference type="PROSITE" id="PS00134">
    <property type="entry name" value="TRYPSIN_HIS"/>
    <property type="match status" value="1"/>
</dbReference>
<sequence>MFFNCFAILSLALAVHGNPVPNCGTVVKNPRIVNGVDSKAGRWPWMTRLATTGYNLDCGGTLISDRWVLSAAHCFTAADKDSLTATLGDLTISQDEEGEQIRNVKQIIPHPQYNGNTLDNDYLLIELDSPVTITDYVRPACLPFGLSKNAFDNAKRTCYITGWGTTSSGADYIPDVLQEAWVKVHSDKKCKRLYGASEITDRMFCANRGKRKVRDTCQGDSGGPLACKDASTNTWYAWGITSWGDGCAIRGKPGVYASVVEMLDWIGTNTGITASK</sequence>
<evidence type="ECO:0000313" key="10">
    <source>
        <dbReference type="EnsemblMetazoa" id="CLYHEMP008478.1"/>
    </source>
</evidence>
<dbReference type="InterPro" id="IPR043504">
    <property type="entry name" value="Peptidase_S1_PA_chymotrypsin"/>
</dbReference>
<dbReference type="PANTHER" id="PTHR24252:SF7">
    <property type="entry name" value="HYALIN"/>
    <property type="match status" value="1"/>
</dbReference>
<dbReference type="RefSeq" id="XP_066924983.1">
    <property type="nucleotide sequence ID" value="XM_067068882.1"/>
</dbReference>
<feature type="chain" id="PRO_5029661289" description="Peptidase S1 domain-containing protein" evidence="8">
    <location>
        <begin position="18"/>
        <end position="276"/>
    </location>
</feature>
<dbReference type="PRINTS" id="PR00722">
    <property type="entry name" value="CHYMOTRYPSIN"/>
</dbReference>
<dbReference type="AlphaFoldDB" id="A0A7M5WL00"/>
<evidence type="ECO:0000313" key="11">
    <source>
        <dbReference type="Proteomes" id="UP000594262"/>
    </source>
</evidence>
<keyword evidence="6" id="KW-1015">Disulfide bond</keyword>
<keyword evidence="8" id="KW-0732">Signal</keyword>
<dbReference type="SMART" id="SM00020">
    <property type="entry name" value="Tryp_SPc"/>
    <property type="match status" value="1"/>
</dbReference>
<dbReference type="PROSITE" id="PS50240">
    <property type="entry name" value="TRYPSIN_DOM"/>
    <property type="match status" value="1"/>
</dbReference>
<keyword evidence="4 7" id="KW-0378">Hydrolase</keyword>
<dbReference type="Pfam" id="PF00089">
    <property type="entry name" value="Trypsin"/>
    <property type="match status" value="1"/>
</dbReference>
<dbReference type="InterPro" id="IPR001254">
    <property type="entry name" value="Trypsin_dom"/>
</dbReference>
<dbReference type="EnsemblMetazoa" id="CLYHEMT008478.1">
    <property type="protein sequence ID" value="CLYHEMP008478.1"/>
    <property type="gene ID" value="CLYHEMG008478"/>
</dbReference>
<dbReference type="InterPro" id="IPR033116">
    <property type="entry name" value="TRYPSIN_SER"/>
</dbReference>
<dbReference type="SUPFAM" id="SSF50494">
    <property type="entry name" value="Trypsin-like serine proteases"/>
    <property type="match status" value="1"/>
</dbReference>
<comment type="subcellular location">
    <subcellularLocation>
        <location evidence="1">Secreted</location>
    </subcellularLocation>
</comment>
<evidence type="ECO:0000256" key="4">
    <source>
        <dbReference type="ARBA" id="ARBA00022801"/>
    </source>
</evidence>
<evidence type="ECO:0000256" key="5">
    <source>
        <dbReference type="ARBA" id="ARBA00022825"/>
    </source>
</evidence>
<feature type="domain" description="Peptidase S1" evidence="9">
    <location>
        <begin position="32"/>
        <end position="271"/>
    </location>
</feature>
<evidence type="ECO:0000256" key="3">
    <source>
        <dbReference type="ARBA" id="ARBA00022670"/>
    </source>
</evidence>
<evidence type="ECO:0000256" key="8">
    <source>
        <dbReference type="SAM" id="SignalP"/>
    </source>
</evidence>
<dbReference type="GO" id="GO:0006508">
    <property type="term" value="P:proteolysis"/>
    <property type="evidence" value="ECO:0007669"/>
    <property type="project" value="UniProtKB-KW"/>
</dbReference>
<dbReference type="InterPro" id="IPR001314">
    <property type="entry name" value="Peptidase_S1A"/>
</dbReference>
<evidence type="ECO:0000259" key="9">
    <source>
        <dbReference type="PROSITE" id="PS50240"/>
    </source>
</evidence>
<dbReference type="PANTHER" id="PTHR24252">
    <property type="entry name" value="ACROSIN-RELATED"/>
    <property type="match status" value="1"/>
</dbReference>
<keyword evidence="2" id="KW-0964">Secreted</keyword>
<dbReference type="OrthoDB" id="6380398at2759"/>
<dbReference type="Gene3D" id="2.40.10.10">
    <property type="entry name" value="Trypsin-like serine proteases"/>
    <property type="match status" value="1"/>
</dbReference>
<dbReference type="PROSITE" id="PS00135">
    <property type="entry name" value="TRYPSIN_SER"/>
    <property type="match status" value="1"/>
</dbReference>
<dbReference type="Proteomes" id="UP000594262">
    <property type="component" value="Unplaced"/>
</dbReference>
<evidence type="ECO:0000256" key="6">
    <source>
        <dbReference type="ARBA" id="ARBA00023157"/>
    </source>
</evidence>
<protein>
    <recommendedName>
        <fullName evidence="9">Peptidase S1 domain-containing protein</fullName>
    </recommendedName>
</protein>
<name>A0A7M5WL00_9CNID</name>
<organism evidence="10 11">
    <name type="scientific">Clytia hemisphaerica</name>
    <dbReference type="NCBI Taxonomy" id="252671"/>
    <lineage>
        <taxon>Eukaryota</taxon>
        <taxon>Metazoa</taxon>
        <taxon>Cnidaria</taxon>
        <taxon>Hydrozoa</taxon>
        <taxon>Hydroidolina</taxon>
        <taxon>Leptothecata</taxon>
        <taxon>Obeliida</taxon>
        <taxon>Clytiidae</taxon>
        <taxon>Clytia</taxon>
    </lineage>
</organism>
<reference evidence="10" key="1">
    <citation type="submission" date="2021-01" db="UniProtKB">
        <authorList>
            <consortium name="EnsemblMetazoa"/>
        </authorList>
    </citation>
    <scope>IDENTIFICATION</scope>
</reference>
<evidence type="ECO:0000256" key="2">
    <source>
        <dbReference type="ARBA" id="ARBA00022525"/>
    </source>
</evidence>
<evidence type="ECO:0000256" key="7">
    <source>
        <dbReference type="RuleBase" id="RU363034"/>
    </source>
</evidence>
<keyword evidence="11" id="KW-1185">Reference proteome</keyword>
<dbReference type="GO" id="GO:0005576">
    <property type="term" value="C:extracellular region"/>
    <property type="evidence" value="ECO:0007669"/>
    <property type="project" value="UniProtKB-SubCell"/>
</dbReference>
<accession>A0A7M5WL00</accession>
<dbReference type="InterPro" id="IPR009003">
    <property type="entry name" value="Peptidase_S1_PA"/>
</dbReference>
<dbReference type="FunFam" id="2.40.10.10:FF:000015">
    <property type="entry name" value="Atrial natriuretic peptide-converting enzyme"/>
    <property type="match status" value="1"/>
</dbReference>
<proteinExistence type="predicted"/>
<dbReference type="InterPro" id="IPR018114">
    <property type="entry name" value="TRYPSIN_HIS"/>
</dbReference>
<dbReference type="CDD" id="cd00190">
    <property type="entry name" value="Tryp_SPc"/>
    <property type="match status" value="1"/>
</dbReference>
<evidence type="ECO:0000256" key="1">
    <source>
        <dbReference type="ARBA" id="ARBA00004613"/>
    </source>
</evidence>
<dbReference type="GeneID" id="136812393"/>